<sequence>MPFDPNKLFEVEMTTVLKVQFAPNHFQPKEDPLKVVLMKSRRTRKLHTDKGALLLPCAPSTLLHCYLRHCY</sequence>
<dbReference type="EMBL" id="BPLR01015913">
    <property type="protein sequence ID" value="GIY79639.1"/>
    <property type="molecule type" value="Genomic_DNA"/>
</dbReference>
<accession>A0AAV4WCW3</accession>
<reference evidence="1 2" key="1">
    <citation type="submission" date="2021-06" db="EMBL/GenBank/DDBJ databases">
        <title>Caerostris extrusa draft genome.</title>
        <authorList>
            <person name="Kono N."/>
            <person name="Arakawa K."/>
        </authorList>
    </citation>
    <scope>NUCLEOTIDE SEQUENCE [LARGE SCALE GENOMIC DNA]</scope>
</reference>
<dbReference type="AlphaFoldDB" id="A0AAV4WCW3"/>
<name>A0AAV4WCW3_CAEEX</name>
<dbReference type="Proteomes" id="UP001054945">
    <property type="component" value="Unassembled WGS sequence"/>
</dbReference>
<evidence type="ECO:0000313" key="2">
    <source>
        <dbReference type="Proteomes" id="UP001054945"/>
    </source>
</evidence>
<keyword evidence="2" id="KW-1185">Reference proteome</keyword>
<organism evidence="1 2">
    <name type="scientific">Caerostris extrusa</name>
    <name type="common">Bark spider</name>
    <name type="synonym">Caerostris bankana</name>
    <dbReference type="NCBI Taxonomy" id="172846"/>
    <lineage>
        <taxon>Eukaryota</taxon>
        <taxon>Metazoa</taxon>
        <taxon>Ecdysozoa</taxon>
        <taxon>Arthropoda</taxon>
        <taxon>Chelicerata</taxon>
        <taxon>Arachnida</taxon>
        <taxon>Araneae</taxon>
        <taxon>Araneomorphae</taxon>
        <taxon>Entelegynae</taxon>
        <taxon>Araneoidea</taxon>
        <taxon>Araneidae</taxon>
        <taxon>Caerostris</taxon>
    </lineage>
</organism>
<gene>
    <name evidence="1" type="ORF">CEXT_766171</name>
</gene>
<comment type="caution">
    <text evidence="1">The sequence shown here is derived from an EMBL/GenBank/DDBJ whole genome shotgun (WGS) entry which is preliminary data.</text>
</comment>
<proteinExistence type="predicted"/>
<protein>
    <submittedName>
        <fullName evidence="1">Uncharacterized protein</fullName>
    </submittedName>
</protein>
<evidence type="ECO:0000313" key="1">
    <source>
        <dbReference type="EMBL" id="GIY79639.1"/>
    </source>
</evidence>